<dbReference type="SMART" id="SM00470">
    <property type="entry name" value="ParB"/>
    <property type="match status" value="1"/>
</dbReference>
<dbReference type="Pfam" id="PF02195">
    <property type="entry name" value="ParB_N"/>
    <property type="match status" value="1"/>
</dbReference>
<evidence type="ECO:0000313" key="2">
    <source>
        <dbReference type="EMBL" id="MBC3899713.1"/>
    </source>
</evidence>
<dbReference type="Gene3D" id="3.90.1530.10">
    <property type="entry name" value="Conserved hypothetical protein from pyrococcus furiosus pfu- 392566-001, ParB domain"/>
    <property type="match status" value="1"/>
</dbReference>
<name>A0ABR6YX44_9FIRM</name>
<reference evidence="2 3" key="1">
    <citation type="journal article" date="2020" name="mSystems">
        <title>Defining Genomic and Predicted Metabolic Features of the Acetobacterium Genus.</title>
        <authorList>
            <person name="Ross D.E."/>
            <person name="Marshall C.W."/>
            <person name="Gulliver D."/>
            <person name="May H.D."/>
            <person name="Norman R.S."/>
        </authorList>
    </citation>
    <scope>NUCLEOTIDE SEQUENCE [LARGE SCALE GENOMIC DNA]</scope>
    <source>
        <strain evidence="2 3">DSM 4132</strain>
    </source>
</reference>
<protein>
    <recommendedName>
        <fullName evidence="1">ParB-like N-terminal domain-containing protein</fullName>
    </recommendedName>
</protein>
<evidence type="ECO:0000313" key="3">
    <source>
        <dbReference type="Proteomes" id="UP000622405"/>
    </source>
</evidence>
<dbReference type="Proteomes" id="UP000622405">
    <property type="component" value="Unassembled WGS sequence"/>
</dbReference>
<sequence length="298" mass="34549">MENQKNYDSMFNLDDDEDSCLVMIETDRLIGFGDHIFAPYSEVDMLELMKSIELRGLLTPIIIRDHPTETGMFEILAGHNRVNACKRLGIGKIHARIMENISEDESKLIVIETNLMQRNIEDFKLSDRARIITEWHKLIKKQGLRTDLLKENTEDHHSEKDEEKPFHLGKSQICNYVRINDFLFSDLKDLMDLGKLSIKSSVELSYLEEADQELVRDLINDGIRITDSKAKAIKKLSLDEGLTKESLERLLRHKDNEKKKLLKIPTILLKKYFGNKGEAEIIDILELALSKYFENSEK</sequence>
<dbReference type="InterPro" id="IPR036086">
    <property type="entry name" value="ParB/Sulfiredoxin_sf"/>
</dbReference>
<feature type="domain" description="ParB-like N-terminal" evidence="1">
    <location>
        <begin position="22"/>
        <end position="114"/>
    </location>
</feature>
<dbReference type="SUPFAM" id="SSF110849">
    <property type="entry name" value="ParB/Sulfiredoxin"/>
    <property type="match status" value="1"/>
</dbReference>
<dbReference type="PANTHER" id="PTHR33375">
    <property type="entry name" value="CHROMOSOME-PARTITIONING PROTEIN PARB-RELATED"/>
    <property type="match status" value="1"/>
</dbReference>
<dbReference type="EMBL" id="WJBE01000006">
    <property type="protein sequence ID" value="MBC3899713.1"/>
    <property type="molecule type" value="Genomic_DNA"/>
</dbReference>
<accession>A0ABR6YX44</accession>
<evidence type="ECO:0000259" key="1">
    <source>
        <dbReference type="SMART" id="SM00470"/>
    </source>
</evidence>
<gene>
    <name evidence="2" type="ORF">GH811_08800</name>
</gene>
<keyword evidence="3" id="KW-1185">Reference proteome</keyword>
<organism evidence="2 3">
    <name type="scientific">Acetobacterium malicum</name>
    <dbReference type="NCBI Taxonomy" id="52692"/>
    <lineage>
        <taxon>Bacteria</taxon>
        <taxon>Bacillati</taxon>
        <taxon>Bacillota</taxon>
        <taxon>Clostridia</taxon>
        <taxon>Eubacteriales</taxon>
        <taxon>Eubacteriaceae</taxon>
        <taxon>Acetobacterium</taxon>
    </lineage>
</organism>
<proteinExistence type="predicted"/>
<dbReference type="InterPro" id="IPR050336">
    <property type="entry name" value="Chromosome_partition/occlusion"/>
</dbReference>
<dbReference type="PANTHER" id="PTHR33375:SF1">
    <property type="entry name" value="CHROMOSOME-PARTITIONING PROTEIN PARB-RELATED"/>
    <property type="match status" value="1"/>
</dbReference>
<dbReference type="InterPro" id="IPR003115">
    <property type="entry name" value="ParB_N"/>
</dbReference>
<comment type="caution">
    <text evidence="2">The sequence shown here is derived from an EMBL/GenBank/DDBJ whole genome shotgun (WGS) entry which is preliminary data.</text>
</comment>